<keyword evidence="3" id="KW-1185">Reference proteome</keyword>
<comment type="caution">
    <text evidence="2">The sequence shown here is derived from an EMBL/GenBank/DDBJ whole genome shotgun (WGS) entry which is preliminary data.</text>
</comment>
<dbReference type="Proteomes" id="UP001470230">
    <property type="component" value="Unassembled WGS sequence"/>
</dbReference>
<keyword evidence="1" id="KW-0472">Membrane</keyword>
<sequence length="769" mass="87478">MLLEKSSFSQGTGSIIYSNQIGNLLEDSTTEFIEKIFNNSNIESKNISKGRALVIVRDCSFIQIRHGNFDDYGNGLFLNNNLIRLSYQNTFYMTSCLIDSCFLNNSILYLESRATTISHICCNSLDGAKNPYPLFLYSAQPRDTFSKFIYSTIYGTNTDTLARGIILLTGLGALRYQCINTSNFVLPDHDQMALRIEAASCLTMLMNSFYKLDAQIIFFLNVHDGGFEKYTHLCGMSNFCSIQQRDAFFYLDMLSITSFLIDECYFSDIENSERGIVFRGINGNAEICISNCVFESFLNTQELNRYETINCQENVSNFQTLTLAHYTVVDKCDALHVTEAFGCQNSTCPDNNGCETFGFNPNDVFYTEKFHPDIDTPTPTPSGAFTKTLDFTVSSEFTETGRFSRSIAFSQSNSFKPTLNFDRTNSFTPSNTFTRSNSFTKSNNFTKTDIFSNSNKFSNTEKFSNSLKFSNSNRFTNSLKFSNSNRFTNSLKFSNSNRFTNSLKFSNTNRFTNSLKFSNSNRFSNSLKFSNTNRFTNSLKFSNSNIFSNSLKFSNTNRFTNSLKFSESDLFKNSNIFSMSNSFTKTNQFTCSQHFSQSSRFTRSQTFSPTPTQSDKNNMKTYSIIISQTMTIVKTVTFSQSYSEKASYYECMNDNGMISSCLTKTNSFYMFPYIIFSLSQSPVFSLYEEEIKFRKTMSKEVFIGVVCGSVSALFSVIGIIVLFKNRGRMIEISDIFGDSSEDDNQETLQTTEVQIDTNTMKNDLDDDWL</sequence>
<gene>
    <name evidence="2" type="ORF">M9Y10_045334</name>
</gene>
<accession>A0ABR2JWT5</accession>
<reference evidence="2 3" key="1">
    <citation type="submission" date="2024-04" db="EMBL/GenBank/DDBJ databases">
        <title>Tritrichomonas musculus Genome.</title>
        <authorList>
            <person name="Alves-Ferreira E."/>
            <person name="Grigg M."/>
            <person name="Lorenzi H."/>
            <person name="Galac M."/>
        </authorList>
    </citation>
    <scope>NUCLEOTIDE SEQUENCE [LARGE SCALE GENOMIC DNA]</scope>
    <source>
        <strain evidence="2 3">EAF2021</strain>
    </source>
</reference>
<protein>
    <recommendedName>
        <fullName evidence="4">Right handed beta helix domain-containing protein</fullName>
    </recommendedName>
</protein>
<keyword evidence="1" id="KW-1133">Transmembrane helix</keyword>
<organism evidence="2 3">
    <name type="scientific">Tritrichomonas musculus</name>
    <dbReference type="NCBI Taxonomy" id="1915356"/>
    <lineage>
        <taxon>Eukaryota</taxon>
        <taxon>Metamonada</taxon>
        <taxon>Parabasalia</taxon>
        <taxon>Tritrichomonadida</taxon>
        <taxon>Tritrichomonadidae</taxon>
        <taxon>Tritrichomonas</taxon>
    </lineage>
</organism>
<evidence type="ECO:0008006" key="4">
    <source>
        <dbReference type="Google" id="ProtNLM"/>
    </source>
</evidence>
<dbReference type="EMBL" id="JAPFFF010000009">
    <property type="protein sequence ID" value="KAK8882692.1"/>
    <property type="molecule type" value="Genomic_DNA"/>
</dbReference>
<evidence type="ECO:0000256" key="1">
    <source>
        <dbReference type="SAM" id="Phobius"/>
    </source>
</evidence>
<keyword evidence="1" id="KW-0812">Transmembrane</keyword>
<name>A0ABR2JWT5_9EUKA</name>
<feature type="transmembrane region" description="Helical" evidence="1">
    <location>
        <begin position="701"/>
        <end position="723"/>
    </location>
</feature>
<proteinExistence type="predicted"/>
<evidence type="ECO:0000313" key="3">
    <source>
        <dbReference type="Proteomes" id="UP001470230"/>
    </source>
</evidence>
<evidence type="ECO:0000313" key="2">
    <source>
        <dbReference type="EMBL" id="KAK8882692.1"/>
    </source>
</evidence>